<evidence type="ECO:0000313" key="3">
    <source>
        <dbReference type="Proteomes" id="UP001333110"/>
    </source>
</evidence>
<gene>
    <name evidence="2" type="ORF">QYF61_009140</name>
</gene>
<evidence type="ECO:0000313" key="2">
    <source>
        <dbReference type="EMBL" id="KAK4826443.1"/>
    </source>
</evidence>
<dbReference type="Proteomes" id="UP001333110">
    <property type="component" value="Unassembled WGS sequence"/>
</dbReference>
<protein>
    <recommendedName>
        <fullName evidence="1">Reverse transcriptase domain-containing protein</fullName>
    </recommendedName>
</protein>
<evidence type="ECO:0000259" key="1">
    <source>
        <dbReference type="PROSITE" id="PS50878"/>
    </source>
</evidence>
<organism evidence="2 3">
    <name type="scientific">Mycteria americana</name>
    <name type="common">Wood stork</name>
    <dbReference type="NCBI Taxonomy" id="33587"/>
    <lineage>
        <taxon>Eukaryota</taxon>
        <taxon>Metazoa</taxon>
        <taxon>Chordata</taxon>
        <taxon>Craniata</taxon>
        <taxon>Vertebrata</taxon>
        <taxon>Euteleostomi</taxon>
        <taxon>Archelosauria</taxon>
        <taxon>Archosauria</taxon>
        <taxon>Dinosauria</taxon>
        <taxon>Saurischia</taxon>
        <taxon>Theropoda</taxon>
        <taxon>Coelurosauria</taxon>
        <taxon>Aves</taxon>
        <taxon>Neognathae</taxon>
        <taxon>Neoaves</taxon>
        <taxon>Aequornithes</taxon>
        <taxon>Ciconiiformes</taxon>
        <taxon>Ciconiidae</taxon>
        <taxon>Mycteria</taxon>
    </lineage>
</organism>
<dbReference type="PANTHER" id="PTHR33332">
    <property type="entry name" value="REVERSE TRANSCRIPTASE DOMAIN-CONTAINING PROTEIN"/>
    <property type="match status" value="1"/>
</dbReference>
<dbReference type="AlphaFoldDB" id="A0AAN7SFT2"/>
<dbReference type="EMBL" id="JAUNZN010000002">
    <property type="protein sequence ID" value="KAK4826443.1"/>
    <property type="molecule type" value="Genomic_DNA"/>
</dbReference>
<accession>A0AAN7SFT2</accession>
<feature type="domain" description="Reverse transcriptase" evidence="1">
    <location>
        <begin position="1"/>
        <end position="175"/>
    </location>
</feature>
<dbReference type="PROSITE" id="PS50878">
    <property type="entry name" value="RT_POL"/>
    <property type="match status" value="1"/>
</dbReference>
<keyword evidence="3" id="KW-1185">Reference proteome</keyword>
<reference evidence="2 3" key="1">
    <citation type="journal article" date="2023" name="J. Hered.">
        <title>Chromosome-level genome of the wood stork (Mycteria americana) provides insight into avian chromosome evolution.</title>
        <authorList>
            <person name="Flamio R. Jr."/>
            <person name="Ramstad K.M."/>
        </authorList>
    </citation>
    <scope>NUCLEOTIDE SEQUENCE [LARGE SCALE GENOMIC DNA]</scope>
    <source>
        <strain evidence="2">JAX WOST 10</strain>
    </source>
</reference>
<sequence>MPLLRGWGEAVQALHFCDDLITVDIVDTVDAVASIYWNFSTAFDTVSHKILTDKLLMYGMDEQIVRWIGNWLNGQAQSLVISGMKSSWRPVTSGVPQGTVLGPALFTIFINDLDDGAEYTLSKFADDTKLGRVADMPEGHAAIQKELNRLEKWADSRSCSTRSCSRRIMFRSSTRRRDNFCTNNSLHQDRLGATQLESSLQKRTWSVLVDTKLNMSQQCAHVAKKANGILGCIRRSIASRSREVILSLYSALKRDMDILARVQQRTTKMIKGLEHLTYEERLRELGLFSLEEKRLRGDLVKLHCCASDTKTESDIRRLAQCRTFGTVSHNITRITSNKLMNYRVNKCTVRWTVNWRNCWAQRLVITGMSSWRPVTSGVPQKKTLGPVLFTIFINDLNGRTECILSK</sequence>
<dbReference type="InterPro" id="IPR000477">
    <property type="entry name" value="RT_dom"/>
</dbReference>
<dbReference type="Pfam" id="PF00078">
    <property type="entry name" value="RVT_1"/>
    <property type="match status" value="1"/>
</dbReference>
<proteinExistence type="predicted"/>
<name>A0AAN7SFT2_MYCAM</name>
<comment type="caution">
    <text evidence="2">The sequence shown here is derived from an EMBL/GenBank/DDBJ whole genome shotgun (WGS) entry which is preliminary data.</text>
</comment>